<dbReference type="PANTHER" id="PTHR37042:SF4">
    <property type="entry name" value="OUTER MEMBRANE PROTEIN RV1973"/>
    <property type="match status" value="1"/>
</dbReference>
<dbReference type="RefSeq" id="WP_149652914.1">
    <property type="nucleotide sequence ID" value="NZ_VTZN01000018.1"/>
</dbReference>
<reference evidence="4 5" key="1">
    <citation type="submission" date="2019-09" db="EMBL/GenBank/DDBJ databases">
        <title>Report of infection by Mycobacterium simiae a patient suffering from pulmonary tuberculosis.</title>
        <authorList>
            <person name="Mohanty P.S."/>
            <person name="Bansal A.K."/>
            <person name="Singh H."/>
            <person name="Sharma S."/>
            <person name="Patil S.A."/>
            <person name="Upadhaya P."/>
            <person name="Singh P.K."/>
            <person name="Kumar D."/>
            <person name="Kumar S."/>
            <person name="Singh R.K."/>
            <person name="Chaudhary B."/>
        </authorList>
    </citation>
    <scope>NUCLEOTIDE SEQUENCE [LARGE SCALE GENOMIC DNA]</scope>
    <source>
        <strain evidence="4 5">JAL-560-SIM</strain>
    </source>
</reference>
<comment type="subcellular location">
    <subcellularLocation>
        <location evidence="1">Membrane</location>
    </subcellularLocation>
</comment>
<name>A0A5B1BRF4_MYCSI</name>
<feature type="transmembrane region" description="Helical" evidence="3">
    <location>
        <begin position="75"/>
        <end position="96"/>
    </location>
</feature>
<evidence type="ECO:0000256" key="1">
    <source>
        <dbReference type="ARBA" id="ARBA00004370"/>
    </source>
</evidence>
<evidence type="ECO:0000313" key="5">
    <source>
        <dbReference type="Proteomes" id="UP000324701"/>
    </source>
</evidence>
<protein>
    <recommendedName>
        <fullName evidence="6">Transmembrane protein</fullName>
    </recommendedName>
</protein>
<proteinExistence type="predicted"/>
<evidence type="ECO:0000256" key="2">
    <source>
        <dbReference type="ARBA" id="ARBA00023136"/>
    </source>
</evidence>
<feature type="transmembrane region" description="Helical" evidence="3">
    <location>
        <begin position="7"/>
        <end position="27"/>
    </location>
</feature>
<accession>A0A5B1BRF4</accession>
<organism evidence="4 5">
    <name type="scientific">Mycobacterium simiae</name>
    <name type="common">Mycobacterium habana</name>
    <dbReference type="NCBI Taxonomy" id="1784"/>
    <lineage>
        <taxon>Bacteria</taxon>
        <taxon>Bacillati</taxon>
        <taxon>Actinomycetota</taxon>
        <taxon>Actinomycetes</taxon>
        <taxon>Mycobacteriales</taxon>
        <taxon>Mycobacteriaceae</taxon>
        <taxon>Mycobacterium</taxon>
        <taxon>Mycobacterium simiae complex</taxon>
    </lineage>
</organism>
<dbReference type="AlphaFoldDB" id="A0A5B1BRF4"/>
<keyword evidence="2 3" id="KW-0472">Membrane</keyword>
<keyword evidence="3" id="KW-1133">Transmembrane helix</keyword>
<keyword evidence="5" id="KW-1185">Reference proteome</keyword>
<evidence type="ECO:0008006" key="6">
    <source>
        <dbReference type="Google" id="ProtNLM"/>
    </source>
</evidence>
<dbReference type="EMBL" id="VTZN01000018">
    <property type="protein sequence ID" value="KAA1251287.1"/>
    <property type="molecule type" value="Genomic_DNA"/>
</dbReference>
<sequence>MRNAWRLAAFDVVAPLVTIGALLMIGFVLGWPWWWISACSVLVLLVLEGVAVNFWLFRRDAVTVGTDDDAPGLRLAVVVVCAAALVAAVLTGYTHWTTPDRDFNRDSRAVVQVATEMAEAVASFSPTAPDASAERAAAMMVPEKSQEFKEQYAKSSADLAQRKVTAQAATLSAGVEALGPSAASVAVVLRVTQNSPGQPTSQAAPALRIALIKRGSDWRVLDVTPINAR</sequence>
<gene>
    <name evidence="4" type="ORF">F0Q45_05170</name>
</gene>
<dbReference type="Proteomes" id="UP000324701">
    <property type="component" value="Unassembled WGS sequence"/>
</dbReference>
<dbReference type="PANTHER" id="PTHR37042">
    <property type="entry name" value="OUTER MEMBRANE PROTEIN RV1973"/>
    <property type="match status" value="1"/>
</dbReference>
<keyword evidence="3" id="KW-0812">Transmembrane</keyword>
<evidence type="ECO:0000313" key="4">
    <source>
        <dbReference type="EMBL" id="KAA1251287.1"/>
    </source>
</evidence>
<dbReference type="OrthoDB" id="4761631at2"/>
<feature type="transmembrane region" description="Helical" evidence="3">
    <location>
        <begin position="33"/>
        <end position="55"/>
    </location>
</feature>
<comment type="caution">
    <text evidence="4">The sequence shown here is derived from an EMBL/GenBank/DDBJ whole genome shotgun (WGS) entry which is preliminary data.</text>
</comment>
<dbReference type="GO" id="GO:0016020">
    <property type="term" value="C:membrane"/>
    <property type="evidence" value="ECO:0007669"/>
    <property type="project" value="UniProtKB-SubCell"/>
</dbReference>
<evidence type="ECO:0000256" key="3">
    <source>
        <dbReference type="SAM" id="Phobius"/>
    </source>
</evidence>